<gene>
    <name evidence="1" type="ORF">J2Z69_002244</name>
</gene>
<dbReference type="RefSeq" id="WP_209862118.1">
    <property type="nucleotide sequence ID" value="NZ_JAGGLD010000003.1"/>
</dbReference>
<protein>
    <submittedName>
        <fullName evidence="1">Uncharacterized protein YoxC</fullName>
    </submittedName>
</protein>
<organism evidence="1 2">
    <name type="scientific">Paenibacillus shirakamiensis</name>
    <dbReference type="NCBI Taxonomy" id="1265935"/>
    <lineage>
        <taxon>Bacteria</taxon>
        <taxon>Bacillati</taxon>
        <taxon>Bacillota</taxon>
        <taxon>Bacilli</taxon>
        <taxon>Bacillales</taxon>
        <taxon>Paenibacillaceae</taxon>
        <taxon>Paenibacillus</taxon>
    </lineage>
</organism>
<evidence type="ECO:0000313" key="1">
    <source>
        <dbReference type="EMBL" id="MBP2001201.1"/>
    </source>
</evidence>
<dbReference type="EMBL" id="JAGGLD010000003">
    <property type="protein sequence ID" value="MBP2001201.1"/>
    <property type="molecule type" value="Genomic_DNA"/>
</dbReference>
<sequence>MLLIRSIRVPVSVTLIGIILLTTLHSSTAQARTEAKAVDPLKAQVHTLFPEDPQTRSSQTHGRFQMILVQETAALMHTTPDTFIPDIRSGKTLAQIVQAKTGWSESAYVRRLNQAMASRLDQAVASGKLSSDQVSRIKQTLPSKIKTSVTQVWQEHPRSKVEIHRGSNQINIRP</sequence>
<name>A0ABS4JHK1_9BACL</name>
<dbReference type="Proteomes" id="UP001519288">
    <property type="component" value="Unassembled WGS sequence"/>
</dbReference>
<comment type="caution">
    <text evidence="1">The sequence shown here is derived from an EMBL/GenBank/DDBJ whole genome shotgun (WGS) entry which is preliminary data.</text>
</comment>
<evidence type="ECO:0000313" key="2">
    <source>
        <dbReference type="Proteomes" id="UP001519288"/>
    </source>
</evidence>
<accession>A0ABS4JHK1</accession>
<reference evidence="1 2" key="1">
    <citation type="submission" date="2021-03" db="EMBL/GenBank/DDBJ databases">
        <title>Genomic Encyclopedia of Type Strains, Phase IV (KMG-IV): sequencing the most valuable type-strain genomes for metagenomic binning, comparative biology and taxonomic classification.</title>
        <authorList>
            <person name="Goeker M."/>
        </authorList>
    </citation>
    <scope>NUCLEOTIDE SEQUENCE [LARGE SCALE GENOMIC DNA]</scope>
    <source>
        <strain evidence="1 2">DSM 26806</strain>
    </source>
</reference>
<proteinExistence type="predicted"/>
<keyword evidence="2" id="KW-1185">Reference proteome</keyword>